<evidence type="ECO:0000256" key="1">
    <source>
        <dbReference type="SAM" id="SignalP"/>
    </source>
</evidence>
<feature type="chain" id="PRO_5046480207" evidence="1">
    <location>
        <begin position="21"/>
        <end position="181"/>
    </location>
</feature>
<dbReference type="RefSeq" id="WP_379665038.1">
    <property type="nucleotide sequence ID" value="NZ_JBHULH010000001.1"/>
</dbReference>
<name>A0ABW5LNH1_9FLAO</name>
<comment type="caution">
    <text evidence="2">The sequence shown here is derived from an EMBL/GenBank/DDBJ whole genome shotgun (WGS) entry which is preliminary data.</text>
</comment>
<evidence type="ECO:0000313" key="3">
    <source>
        <dbReference type="Proteomes" id="UP001597508"/>
    </source>
</evidence>
<protein>
    <submittedName>
        <fullName evidence="2">Uncharacterized protein</fullName>
    </submittedName>
</protein>
<organism evidence="2 3">
    <name type="scientific">Pseudotenacibaculum haliotis</name>
    <dbReference type="NCBI Taxonomy" id="1862138"/>
    <lineage>
        <taxon>Bacteria</taxon>
        <taxon>Pseudomonadati</taxon>
        <taxon>Bacteroidota</taxon>
        <taxon>Flavobacteriia</taxon>
        <taxon>Flavobacteriales</taxon>
        <taxon>Flavobacteriaceae</taxon>
        <taxon>Pseudotenacibaculum</taxon>
    </lineage>
</organism>
<keyword evidence="3" id="KW-1185">Reference proteome</keyword>
<feature type="signal peptide" evidence="1">
    <location>
        <begin position="1"/>
        <end position="20"/>
    </location>
</feature>
<accession>A0ABW5LNH1</accession>
<evidence type="ECO:0000313" key="2">
    <source>
        <dbReference type="EMBL" id="MFD2566330.1"/>
    </source>
</evidence>
<gene>
    <name evidence="2" type="ORF">ACFSRZ_03030</name>
</gene>
<proteinExistence type="predicted"/>
<sequence>MKLKYIPLILLFLLSPFLNSCVSNTDFDQINLDVEPILNFPLVYFELDQLDFLDDTGTIEIQSVADISDLEVFNSSTVRDNLTRVDLFFELTNQFDRVFEVEVDFLDANDNITFSFEDISIGTLTNSVQVRQNILITENPQILNTTQIRVIVNLLPSGVVLDPGVERRFKFESVGIFYLVF</sequence>
<reference evidence="3" key="1">
    <citation type="journal article" date="2019" name="Int. J. Syst. Evol. Microbiol.">
        <title>The Global Catalogue of Microorganisms (GCM) 10K type strain sequencing project: providing services to taxonomists for standard genome sequencing and annotation.</title>
        <authorList>
            <consortium name="The Broad Institute Genomics Platform"/>
            <consortium name="The Broad Institute Genome Sequencing Center for Infectious Disease"/>
            <person name="Wu L."/>
            <person name="Ma J."/>
        </authorList>
    </citation>
    <scope>NUCLEOTIDE SEQUENCE [LARGE SCALE GENOMIC DNA]</scope>
    <source>
        <strain evidence="3">KCTC 52127</strain>
    </source>
</reference>
<keyword evidence="1" id="KW-0732">Signal</keyword>
<dbReference type="Proteomes" id="UP001597508">
    <property type="component" value="Unassembled WGS sequence"/>
</dbReference>
<dbReference type="EMBL" id="JBHULH010000001">
    <property type="protein sequence ID" value="MFD2566330.1"/>
    <property type="molecule type" value="Genomic_DNA"/>
</dbReference>